<evidence type="ECO:0000313" key="3">
    <source>
        <dbReference type="Proteomes" id="UP000638263"/>
    </source>
</evidence>
<keyword evidence="3" id="KW-1185">Reference proteome</keyword>
<dbReference type="Proteomes" id="UP000638263">
    <property type="component" value="Unassembled WGS sequence"/>
</dbReference>
<dbReference type="InterPro" id="IPR036388">
    <property type="entry name" value="WH-like_DNA-bd_sf"/>
</dbReference>
<dbReference type="Pfam" id="PF04545">
    <property type="entry name" value="Sigma70_r4"/>
    <property type="match status" value="1"/>
</dbReference>
<dbReference type="GO" id="GO:0003700">
    <property type="term" value="F:DNA-binding transcription factor activity"/>
    <property type="evidence" value="ECO:0007669"/>
    <property type="project" value="InterPro"/>
</dbReference>
<evidence type="ECO:0000313" key="2">
    <source>
        <dbReference type="EMBL" id="GGL07429.1"/>
    </source>
</evidence>
<proteinExistence type="predicted"/>
<protein>
    <recommendedName>
        <fullName evidence="1">RNA polymerase sigma-70 region 4 domain-containing protein</fullName>
    </recommendedName>
</protein>
<sequence>MDGANEFDEVRSDPDPVRRGQLATELITLYQQRATELARLRREAIEEAHRTGLSYTEIAERLGITKGRISQIRTNAPPPERAFFGVGRVAVGIPGQAGAEDEREHLHFDVSYQATQERVEVDLARLSLASTRFEIDSDTEQVPAGDAVVICGPDSAPVAESLLAADESLSFENIDGTWCLIEKSSGRRYSSPFRADLTNRIDIGYLGRRVEDGRVIVQIAGVTSIGSMGVAHWLTGNLSELYEPSAEFTSAVIECDFDTEPSITGSRIVAGPFTTRE</sequence>
<accession>A0A917RI17</accession>
<reference evidence="2" key="2">
    <citation type="submission" date="2020-09" db="EMBL/GenBank/DDBJ databases">
        <authorList>
            <person name="Sun Q."/>
            <person name="Zhou Y."/>
        </authorList>
    </citation>
    <scope>NUCLEOTIDE SEQUENCE</scope>
    <source>
        <strain evidence="2">CGMCC 4.3508</strain>
    </source>
</reference>
<dbReference type="InterPro" id="IPR013324">
    <property type="entry name" value="RNA_pol_sigma_r3/r4-like"/>
</dbReference>
<dbReference type="GO" id="GO:0006352">
    <property type="term" value="P:DNA-templated transcription initiation"/>
    <property type="evidence" value="ECO:0007669"/>
    <property type="project" value="InterPro"/>
</dbReference>
<dbReference type="AlphaFoldDB" id="A0A917RI17"/>
<dbReference type="RefSeq" id="WP_189094203.1">
    <property type="nucleotide sequence ID" value="NZ_BMMH01000003.1"/>
</dbReference>
<reference evidence="2" key="1">
    <citation type="journal article" date="2014" name="Int. J. Syst. Evol. Microbiol.">
        <title>Complete genome sequence of Corynebacterium casei LMG S-19264T (=DSM 44701T), isolated from a smear-ripened cheese.</title>
        <authorList>
            <consortium name="US DOE Joint Genome Institute (JGI-PGF)"/>
            <person name="Walter F."/>
            <person name="Albersmeier A."/>
            <person name="Kalinowski J."/>
            <person name="Ruckert C."/>
        </authorList>
    </citation>
    <scope>NUCLEOTIDE SEQUENCE</scope>
    <source>
        <strain evidence="2">CGMCC 4.3508</strain>
    </source>
</reference>
<dbReference type="Gene3D" id="1.10.10.10">
    <property type="entry name" value="Winged helix-like DNA-binding domain superfamily/Winged helix DNA-binding domain"/>
    <property type="match status" value="1"/>
</dbReference>
<gene>
    <name evidence="2" type="ORF">GCM10011588_22400</name>
</gene>
<dbReference type="SUPFAM" id="SSF88659">
    <property type="entry name" value="Sigma3 and sigma4 domains of RNA polymerase sigma factors"/>
    <property type="match status" value="1"/>
</dbReference>
<name>A0A917RI17_9NOCA</name>
<comment type="caution">
    <text evidence="2">The sequence shown here is derived from an EMBL/GenBank/DDBJ whole genome shotgun (WGS) entry which is preliminary data.</text>
</comment>
<dbReference type="InterPro" id="IPR007630">
    <property type="entry name" value="RNA_pol_sigma70_r4"/>
</dbReference>
<feature type="domain" description="RNA polymerase sigma-70 region 4" evidence="1">
    <location>
        <begin position="41"/>
        <end position="76"/>
    </location>
</feature>
<evidence type="ECO:0000259" key="1">
    <source>
        <dbReference type="Pfam" id="PF04545"/>
    </source>
</evidence>
<dbReference type="EMBL" id="BMMH01000003">
    <property type="protein sequence ID" value="GGL07429.1"/>
    <property type="molecule type" value="Genomic_DNA"/>
</dbReference>
<organism evidence="2 3">
    <name type="scientific">Nocardia jinanensis</name>
    <dbReference type="NCBI Taxonomy" id="382504"/>
    <lineage>
        <taxon>Bacteria</taxon>
        <taxon>Bacillati</taxon>
        <taxon>Actinomycetota</taxon>
        <taxon>Actinomycetes</taxon>
        <taxon>Mycobacteriales</taxon>
        <taxon>Nocardiaceae</taxon>
        <taxon>Nocardia</taxon>
    </lineage>
</organism>